<dbReference type="Gene3D" id="1.10.8.60">
    <property type="match status" value="1"/>
</dbReference>
<keyword evidence="2" id="KW-0067">ATP-binding</keyword>
<dbReference type="CDD" id="cd00009">
    <property type="entry name" value="AAA"/>
    <property type="match status" value="1"/>
</dbReference>
<feature type="region of interest" description="Disordered" evidence="8">
    <location>
        <begin position="1"/>
        <end position="40"/>
    </location>
</feature>
<keyword evidence="1" id="KW-0547">Nucleotide-binding</keyword>
<dbReference type="GO" id="GO:0005524">
    <property type="term" value="F:ATP binding"/>
    <property type="evidence" value="ECO:0007669"/>
    <property type="project" value="UniProtKB-KW"/>
</dbReference>
<keyword evidence="5" id="KW-0010">Activator</keyword>
<evidence type="ECO:0000256" key="8">
    <source>
        <dbReference type="SAM" id="MobiDB-lite"/>
    </source>
</evidence>
<evidence type="ECO:0000256" key="7">
    <source>
        <dbReference type="PROSITE-ProRule" id="PRU00169"/>
    </source>
</evidence>
<feature type="modified residue" description="4-aspartylphosphate" evidence="7">
    <location>
        <position position="93"/>
    </location>
</feature>
<keyword evidence="6" id="KW-0804">Transcription</keyword>
<dbReference type="PANTHER" id="PTHR32071:SF122">
    <property type="entry name" value="SIGMA FACTOR"/>
    <property type="match status" value="1"/>
</dbReference>
<dbReference type="KEGG" id="acaf:CA12_00820"/>
<dbReference type="SMART" id="SM00382">
    <property type="entry name" value="AAA"/>
    <property type="match status" value="1"/>
</dbReference>
<dbReference type="Gene3D" id="1.10.10.60">
    <property type="entry name" value="Homeodomain-like"/>
    <property type="match status" value="1"/>
</dbReference>
<dbReference type="PROSITE" id="PS00676">
    <property type="entry name" value="SIGMA54_INTERACT_2"/>
    <property type="match status" value="1"/>
</dbReference>
<name>A0A517P3R7_9PLAN</name>
<keyword evidence="3" id="KW-0805">Transcription regulation</keyword>
<dbReference type="InterPro" id="IPR011006">
    <property type="entry name" value="CheY-like_superfamily"/>
</dbReference>
<dbReference type="EMBL" id="CP036265">
    <property type="protein sequence ID" value="QDT14014.1"/>
    <property type="molecule type" value="Genomic_DNA"/>
</dbReference>
<evidence type="ECO:0000256" key="1">
    <source>
        <dbReference type="ARBA" id="ARBA00022741"/>
    </source>
</evidence>
<dbReference type="GO" id="GO:0000160">
    <property type="term" value="P:phosphorelay signal transduction system"/>
    <property type="evidence" value="ECO:0007669"/>
    <property type="project" value="InterPro"/>
</dbReference>
<reference evidence="11 12" key="1">
    <citation type="submission" date="2019-02" db="EMBL/GenBank/DDBJ databases">
        <title>Deep-cultivation of Planctomycetes and their phenomic and genomic characterization uncovers novel biology.</title>
        <authorList>
            <person name="Wiegand S."/>
            <person name="Jogler M."/>
            <person name="Boedeker C."/>
            <person name="Pinto D."/>
            <person name="Vollmers J."/>
            <person name="Rivas-Marin E."/>
            <person name="Kohn T."/>
            <person name="Peeters S.H."/>
            <person name="Heuer A."/>
            <person name="Rast P."/>
            <person name="Oberbeckmann S."/>
            <person name="Bunk B."/>
            <person name="Jeske O."/>
            <person name="Meyerdierks A."/>
            <person name="Storesund J.E."/>
            <person name="Kallscheuer N."/>
            <person name="Luecker S."/>
            <person name="Lage O.M."/>
            <person name="Pohl T."/>
            <person name="Merkel B.J."/>
            <person name="Hornburger P."/>
            <person name="Mueller R.-W."/>
            <person name="Bruemmer F."/>
            <person name="Labrenz M."/>
            <person name="Spormann A.M."/>
            <person name="Op den Camp H."/>
            <person name="Overmann J."/>
            <person name="Amann R."/>
            <person name="Jetten M.S.M."/>
            <person name="Mascher T."/>
            <person name="Medema M.H."/>
            <person name="Devos D.P."/>
            <person name="Kaster A.-K."/>
            <person name="Ovreas L."/>
            <person name="Rohde M."/>
            <person name="Galperin M.Y."/>
            <person name="Jogler C."/>
        </authorList>
    </citation>
    <scope>NUCLEOTIDE SEQUENCE [LARGE SCALE GENOMIC DNA]</scope>
    <source>
        <strain evidence="11 12">CA12</strain>
    </source>
</reference>
<evidence type="ECO:0000256" key="2">
    <source>
        <dbReference type="ARBA" id="ARBA00022840"/>
    </source>
</evidence>
<dbReference type="InterPro" id="IPR002197">
    <property type="entry name" value="HTH_Fis"/>
</dbReference>
<dbReference type="SUPFAM" id="SSF52172">
    <property type="entry name" value="CheY-like"/>
    <property type="match status" value="1"/>
</dbReference>
<dbReference type="Pfam" id="PF02954">
    <property type="entry name" value="HTH_8"/>
    <property type="match status" value="1"/>
</dbReference>
<dbReference type="InterPro" id="IPR058031">
    <property type="entry name" value="AAA_lid_NorR"/>
</dbReference>
<dbReference type="AlphaFoldDB" id="A0A517P3R7"/>
<proteinExistence type="predicted"/>
<dbReference type="FunFam" id="1.10.8.60:FF:000014">
    <property type="entry name" value="DNA-binding transcriptional regulator NtrC"/>
    <property type="match status" value="1"/>
</dbReference>
<dbReference type="Pfam" id="PF00072">
    <property type="entry name" value="Response_reg"/>
    <property type="match status" value="1"/>
</dbReference>
<dbReference type="Pfam" id="PF25601">
    <property type="entry name" value="AAA_lid_14"/>
    <property type="match status" value="1"/>
</dbReference>
<dbReference type="InterPro" id="IPR009057">
    <property type="entry name" value="Homeodomain-like_sf"/>
</dbReference>
<keyword evidence="4" id="KW-0238">DNA-binding</keyword>
<protein>
    <submittedName>
        <fullName evidence="11">Transcriptional regulatory protein ZraR</fullName>
    </submittedName>
</protein>
<dbReference type="Pfam" id="PF00158">
    <property type="entry name" value="Sigma54_activat"/>
    <property type="match status" value="1"/>
</dbReference>
<dbReference type="FunFam" id="3.40.50.300:FF:000006">
    <property type="entry name" value="DNA-binding transcriptional regulator NtrC"/>
    <property type="match status" value="1"/>
</dbReference>
<dbReference type="GO" id="GO:0043565">
    <property type="term" value="F:sequence-specific DNA binding"/>
    <property type="evidence" value="ECO:0007669"/>
    <property type="project" value="InterPro"/>
</dbReference>
<evidence type="ECO:0000313" key="11">
    <source>
        <dbReference type="EMBL" id="QDT14014.1"/>
    </source>
</evidence>
<dbReference type="PROSITE" id="PS50045">
    <property type="entry name" value="SIGMA54_INTERACT_4"/>
    <property type="match status" value="1"/>
</dbReference>
<dbReference type="PRINTS" id="PR01590">
    <property type="entry name" value="HTHFIS"/>
</dbReference>
<dbReference type="Gene3D" id="3.40.50.300">
    <property type="entry name" value="P-loop containing nucleotide triphosphate hydrolases"/>
    <property type="match status" value="1"/>
</dbReference>
<evidence type="ECO:0000313" key="12">
    <source>
        <dbReference type="Proteomes" id="UP000318741"/>
    </source>
</evidence>
<dbReference type="Proteomes" id="UP000318741">
    <property type="component" value="Chromosome"/>
</dbReference>
<dbReference type="SUPFAM" id="SSF46689">
    <property type="entry name" value="Homeodomain-like"/>
    <property type="match status" value="1"/>
</dbReference>
<evidence type="ECO:0000256" key="5">
    <source>
        <dbReference type="ARBA" id="ARBA00023159"/>
    </source>
</evidence>
<dbReference type="InterPro" id="IPR001789">
    <property type="entry name" value="Sig_transdc_resp-reg_receiver"/>
</dbReference>
<sequence>MRADNGDLGSFGPQPFRHRSPERLPGGARILPPEMPQTPDPTGAVLVVEDDAAVREGMAELLREHGHKADVAADLAAAKRRLKEAKFDAVVCDVCLPDGDGFGFLEYAREKYPDLAVLLLTGYGTIESAVEAIQEGAADYLTKPLIYEELLLSLRKALAARKVVTENKNLKAQLNERHGLGRIIGRDYRMQRMFELIESVADTRTTVLILGESGTGKTMTARALHAAGDRSGGPFVEVACGALPENLLESELFGHVKGAFTGATNDKEGKFLLAHGGTLFLDEIATASPRLQVKLLRALQDKEFEPVGGTKTQKVDVRLVLATNADLEKLVAAGEFREDLYYRINVITLTQPALRERIGDIPLLAEHYLKLFREQTGKNVTSIDPEAMRLMQRHAWPGNVRELVNVVERAVVLTRGDAITVADLPESLKRDDSAHRPHAAVAGGLKKAMAPAERDIILEALHAHGWNRQDTSATLGINRTTLYKKMKRYGISYEAEMARAMA</sequence>
<gene>
    <name evidence="11" type="primary">zraR_1</name>
    <name evidence="11" type="ORF">CA12_00820</name>
</gene>
<dbReference type="InterPro" id="IPR003593">
    <property type="entry name" value="AAA+_ATPase"/>
</dbReference>
<keyword evidence="12" id="KW-1185">Reference proteome</keyword>
<evidence type="ECO:0000256" key="4">
    <source>
        <dbReference type="ARBA" id="ARBA00023125"/>
    </source>
</evidence>
<evidence type="ECO:0000256" key="6">
    <source>
        <dbReference type="ARBA" id="ARBA00023163"/>
    </source>
</evidence>
<dbReference type="Gene3D" id="3.40.50.2300">
    <property type="match status" value="1"/>
</dbReference>
<evidence type="ECO:0000256" key="3">
    <source>
        <dbReference type="ARBA" id="ARBA00023015"/>
    </source>
</evidence>
<evidence type="ECO:0000259" key="9">
    <source>
        <dbReference type="PROSITE" id="PS50045"/>
    </source>
</evidence>
<accession>A0A517P3R7</accession>
<dbReference type="PROSITE" id="PS00688">
    <property type="entry name" value="SIGMA54_INTERACT_3"/>
    <property type="match status" value="1"/>
</dbReference>
<feature type="domain" description="Sigma-54 factor interaction" evidence="9">
    <location>
        <begin position="183"/>
        <end position="412"/>
    </location>
</feature>
<dbReference type="PROSITE" id="PS50110">
    <property type="entry name" value="RESPONSE_REGULATORY"/>
    <property type="match status" value="1"/>
</dbReference>
<dbReference type="SUPFAM" id="SSF52540">
    <property type="entry name" value="P-loop containing nucleoside triphosphate hydrolases"/>
    <property type="match status" value="1"/>
</dbReference>
<dbReference type="InterPro" id="IPR027417">
    <property type="entry name" value="P-loop_NTPase"/>
</dbReference>
<dbReference type="PANTHER" id="PTHR32071">
    <property type="entry name" value="TRANSCRIPTIONAL REGULATORY PROTEIN"/>
    <property type="match status" value="1"/>
</dbReference>
<dbReference type="InterPro" id="IPR025944">
    <property type="entry name" value="Sigma_54_int_dom_CS"/>
</dbReference>
<feature type="domain" description="Response regulatory" evidence="10">
    <location>
        <begin position="44"/>
        <end position="158"/>
    </location>
</feature>
<dbReference type="SMART" id="SM00448">
    <property type="entry name" value="REC"/>
    <property type="match status" value="1"/>
</dbReference>
<evidence type="ECO:0000259" key="10">
    <source>
        <dbReference type="PROSITE" id="PS50110"/>
    </source>
</evidence>
<keyword evidence="7" id="KW-0597">Phosphoprotein</keyword>
<organism evidence="11 12">
    <name type="scientific">Alienimonas californiensis</name>
    <dbReference type="NCBI Taxonomy" id="2527989"/>
    <lineage>
        <taxon>Bacteria</taxon>
        <taxon>Pseudomonadati</taxon>
        <taxon>Planctomycetota</taxon>
        <taxon>Planctomycetia</taxon>
        <taxon>Planctomycetales</taxon>
        <taxon>Planctomycetaceae</taxon>
        <taxon>Alienimonas</taxon>
    </lineage>
</organism>
<dbReference type="GO" id="GO:0006355">
    <property type="term" value="P:regulation of DNA-templated transcription"/>
    <property type="evidence" value="ECO:0007669"/>
    <property type="project" value="InterPro"/>
</dbReference>
<dbReference type="InterPro" id="IPR025943">
    <property type="entry name" value="Sigma_54_int_dom_ATP-bd_2"/>
</dbReference>
<dbReference type="InterPro" id="IPR002078">
    <property type="entry name" value="Sigma_54_int"/>
</dbReference>